<evidence type="ECO:0000313" key="3">
    <source>
        <dbReference type="Proteomes" id="UP000034694"/>
    </source>
</evidence>
<organism evidence="2 3">
    <name type="scientific">Candidatus Amesbacteria bacterium GW2011_GWB1_48_13</name>
    <dbReference type="NCBI Taxonomy" id="1618362"/>
    <lineage>
        <taxon>Bacteria</taxon>
        <taxon>Candidatus Amesiibacteriota</taxon>
    </lineage>
</organism>
<dbReference type="EMBL" id="LCPK01000004">
    <property type="protein sequence ID" value="KKU98271.1"/>
    <property type="molecule type" value="Genomic_DNA"/>
</dbReference>
<feature type="coiled-coil region" evidence="1">
    <location>
        <begin position="73"/>
        <end position="115"/>
    </location>
</feature>
<evidence type="ECO:0000256" key="1">
    <source>
        <dbReference type="SAM" id="Coils"/>
    </source>
</evidence>
<evidence type="ECO:0000313" key="2">
    <source>
        <dbReference type="EMBL" id="KKU98271.1"/>
    </source>
</evidence>
<name>A0A0G1UW43_9BACT</name>
<proteinExistence type="predicted"/>
<protein>
    <submittedName>
        <fullName evidence="2">Uncharacterized protein</fullName>
    </submittedName>
</protein>
<reference evidence="2 3" key="1">
    <citation type="journal article" date="2015" name="Nature">
        <title>rRNA introns, odd ribosomes, and small enigmatic genomes across a large radiation of phyla.</title>
        <authorList>
            <person name="Brown C.T."/>
            <person name="Hug L.A."/>
            <person name="Thomas B.C."/>
            <person name="Sharon I."/>
            <person name="Castelle C.J."/>
            <person name="Singh A."/>
            <person name="Wilkins M.J."/>
            <person name="Williams K.H."/>
            <person name="Banfield J.F."/>
        </authorList>
    </citation>
    <scope>NUCLEOTIDE SEQUENCE [LARGE SCALE GENOMIC DNA]</scope>
</reference>
<sequence length="226" mass="24949">MEISTIEVEAKSLIGQASFEIQNPDAYTHAGSLWNAIKEMRAKVAEVFDPIIEKAHKAHKEAVAQKKKFDEPLDQAQRTLKQGLIRYDEEEKRKAEKKRLELEAIERKKAEDEALEVAELLEQVGDKEAAEELLSKPVEPAPVAVQKATPKITGFSSATHWYAAITDLKAYLQAIVNGAVPLNGALGISEHKDAAGCYGCSYLTQRVGTDKEALQIPGVKVWSKKV</sequence>
<gene>
    <name evidence="2" type="ORF">UY28_C0004G0009</name>
</gene>
<comment type="caution">
    <text evidence="2">The sequence shown here is derived from an EMBL/GenBank/DDBJ whole genome shotgun (WGS) entry which is preliminary data.</text>
</comment>
<dbReference type="AlphaFoldDB" id="A0A0G1UW43"/>
<accession>A0A0G1UW43</accession>
<dbReference type="Proteomes" id="UP000034694">
    <property type="component" value="Unassembled WGS sequence"/>
</dbReference>
<keyword evidence="1" id="KW-0175">Coiled coil</keyword>